<evidence type="ECO:0000256" key="3">
    <source>
        <dbReference type="SAM" id="SignalP"/>
    </source>
</evidence>
<sequence>MKLLPILLLIICASFMVTMIETATCNNPIIYKNLNLPATINLTKLSFGRGFLPNKSIEINGLVLPRTNEFVINLFEDGVMQQTADIPFHFNPRFLVNPTRVVRNNWIRNRGWGREETSGVFRFRAGRPFILEFVAAPNNTIIIYVNDRHFATFSRVDLSKISQLYINGINTIRVHNLTLCPNPLTTTTTTKEPTTTTVAHTRPPPLCLGLVVLDNMETPTVLHIEKLGFGGPSATPIRVRIIVRGTPLAQPESFNINFGTSGKMLVDGNVLFHFSPRFDIKQVTRNTWTVDKGWEQEERSGGFPFKVGEQFDVEFIISTSPINTIEVYVNNKFFTNFARYDLNKVTHMEIERAIQINAIYLCPGTVITDIPDEPTTTRP</sequence>
<organism evidence="5 6">
    <name type="scientific">Meloidogyne incognita</name>
    <name type="common">Southern root-knot nematode worm</name>
    <name type="synonym">Oxyuris incognita</name>
    <dbReference type="NCBI Taxonomy" id="6306"/>
    <lineage>
        <taxon>Eukaryota</taxon>
        <taxon>Metazoa</taxon>
        <taxon>Ecdysozoa</taxon>
        <taxon>Nematoda</taxon>
        <taxon>Chromadorea</taxon>
        <taxon>Rhabditida</taxon>
        <taxon>Tylenchina</taxon>
        <taxon>Tylenchomorpha</taxon>
        <taxon>Tylenchoidea</taxon>
        <taxon>Meloidogynidae</taxon>
        <taxon>Meloidogyninae</taxon>
        <taxon>Meloidogyne</taxon>
        <taxon>Meloidogyne incognita group</taxon>
    </lineage>
</organism>
<name>A0A914L6U7_MELIC</name>
<dbReference type="PANTHER" id="PTHR11346">
    <property type="entry name" value="GALECTIN"/>
    <property type="match status" value="1"/>
</dbReference>
<keyword evidence="1 2" id="KW-0430">Lectin</keyword>
<evidence type="ECO:0000256" key="2">
    <source>
        <dbReference type="RuleBase" id="RU102079"/>
    </source>
</evidence>
<evidence type="ECO:0000256" key="1">
    <source>
        <dbReference type="ARBA" id="ARBA00022734"/>
    </source>
</evidence>
<keyword evidence="3" id="KW-0732">Signal</keyword>
<dbReference type="CDD" id="cd00070">
    <property type="entry name" value="GLECT"/>
    <property type="match status" value="2"/>
</dbReference>
<reference evidence="6" key="1">
    <citation type="submission" date="2022-11" db="UniProtKB">
        <authorList>
            <consortium name="WormBaseParasite"/>
        </authorList>
    </citation>
    <scope>IDENTIFICATION</scope>
</reference>
<dbReference type="SUPFAM" id="SSF49899">
    <property type="entry name" value="Concanavalin A-like lectins/glucanases"/>
    <property type="match status" value="2"/>
</dbReference>
<accession>A0A914L6U7</accession>
<dbReference type="Proteomes" id="UP000887563">
    <property type="component" value="Unplaced"/>
</dbReference>
<dbReference type="InterPro" id="IPR044156">
    <property type="entry name" value="Galectin-like"/>
</dbReference>
<evidence type="ECO:0000259" key="4">
    <source>
        <dbReference type="PROSITE" id="PS51304"/>
    </source>
</evidence>
<dbReference type="GO" id="GO:0030246">
    <property type="term" value="F:carbohydrate binding"/>
    <property type="evidence" value="ECO:0007669"/>
    <property type="project" value="UniProtKB-UniRule"/>
</dbReference>
<dbReference type="Pfam" id="PF00337">
    <property type="entry name" value="Gal-bind_lectin"/>
    <property type="match status" value="2"/>
</dbReference>
<dbReference type="PROSITE" id="PS51304">
    <property type="entry name" value="GALECTIN"/>
    <property type="match status" value="2"/>
</dbReference>
<evidence type="ECO:0000313" key="6">
    <source>
        <dbReference type="WBParaSite" id="Minc3s00310g09898"/>
    </source>
</evidence>
<feature type="signal peptide" evidence="3">
    <location>
        <begin position="1"/>
        <end position="22"/>
    </location>
</feature>
<proteinExistence type="predicted"/>
<feature type="domain" description="Galectin" evidence="4">
    <location>
        <begin position="43"/>
        <end position="175"/>
    </location>
</feature>
<protein>
    <recommendedName>
        <fullName evidence="2">Galectin</fullName>
    </recommendedName>
</protein>
<keyword evidence="5" id="KW-1185">Reference proteome</keyword>
<dbReference type="PANTHER" id="PTHR11346:SF147">
    <property type="entry name" value="GALECTIN"/>
    <property type="match status" value="1"/>
</dbReference>
<dbReference type="SMART" id="SM00908">
    <property type="entry name" value="Gal-bind_lectin"/>
    <property type="match status" value="2"/>
</dbReference>
<dbReference type="AlphaFoldDB" id="A0A914L6U7"/>
<dbReference type="WBParaSite" id="Minc3s00310g09898">
    <property type="protein sequence ID" value="Minc3s00310g09898"/>
    <property type="gene ID" value="Minc3s00310g09898"/>
</dbReference>
<dbReference type="Gene3D" id="2.60.120.200">
    <property type="match status" value="2"/>
</dbReference>
<feature type="chain" id="PRO_5037126503" description="Galectin" evidence="3">
    <location>
        <begin position="23"/>
        <end position="379"/>
    </location>
</feature>
<dbReference type="SMART" id="SM00276">
    <property type="entry name" value="GLECT"/>
    <property type="match status" value="2"/>
</dbReference>
<dbReference type="InterPro" id="IPR001079">
    <property type="entry name" value="Galectin_CRD"/>
</dbReference>
<evidence type="ECO:0000313" key="5">
    <source>
        <dbReference type="Proteomes" id="UP000887563"/>
    </source>
</evidence>
<dbReference type="InterPro" id="IPR013320">
    <property type="entry name" value="ConA-like_dom_sf"/>
</dbReference>
<feature type="domain" description="Galectin" evidence="4">
    <location>
        <begin position="227"/>
        <end position="362"/>
    </location>
</feature>